<protein>
    <submittedName>
        <fullName evidence="2">Uncharacterized protein</fullName>
    </submittedName>
</protein>
<reference evidence="2 4" key="1">
    <citation type="submission" date="2015-10" db="EMBL/GenBank/DDBJ databases">
        <title>The cercosporin biosynthetic gene cluster was horizontally transferred to several fungal lineages and shown to be expanded in Cercospora beticola based on microsynteny with recipient genomes.</title>
        <authorList>
            <person name="De Jonge R."/>
            <person name="Ebert M.K."/>
            <person name="Suttle J.C."/>
            <person name="Jurick Ii W.M."/>
            <person name="Secor G.A."/>
            <person name="Thomma B.P."/>
            <person name="Van De Peer Y."/>
            <person name="Bolton M.D."/>
        </authorList>
    </citation>
    <scope>NUCLEOTIDE SEQUENCE [LARGE SCALE GENOMIC DNA]</scope>
    <source>
        <strain evidence="2 4">09-40</strain>
    </source>
</reference>
<evidence type="ECO:0000313" key="3">
    <source>
        <dbReference type="EMBL" id="WPA97875.1"/>
    </source>
</evidence>
<feature type="compositionally biased region" description="Basic residues" evidence="1">
    <location>
        <begin position="41"/>
        <end position="62"/>
    </location>
</feature>
<name>A0A2G5HZW0_CERBT</name>
<evidence type="ECO:0000313" key="2">
    <source>
        <dbReference type="EMBL" id="PIA98076.1"/>
    </source>
</evidence>
<dbReference type="EMBL" id="CP134185">
    <property type="protein sequence ID" value="WPA97875.1"/>
    <property type="molecule type" value="Genomic_DNA"/>
</dbReference>
<sequence length="444" mass="50235">MTSEKTHQSSSIKEESAPPSSDGAGFTFFNISHPSEARSSQYRRKVRSNVTKQQHRVRKPHTTAKSFRPFQPDAKTGLSLTRQEIVAIDSPESQEFQDAVQSRVGWVDESWSSTNASQTPTVASSSSTTTPDAKPELPSSSRPRVQIKRERVITPPELINSINSESTTSVTNSGFEKRRKISLTFINETGHSLDDHEDEDISPGQANEQAIVRQPRTPSPEKISVAQHDPFNCFTVPWQPWYDGLLHYMMTVFARRAWPTLKITSAEGMKWETFMTQHAMEEPALFYVRLLFASGELVQVGSLRRERSHWLQAQAIAVINEALSDPKRSISDGLILAVGRIALHECMYGNRDAATHMHRPAQKRMIDLRGGMKQLDFPPLVKRLMRWSDRVMSMYGNTERMIPDKDDDDEGTYDLKQSLNAFEVWAPEPGKALRKRIAIDDLVN</sequence>
<gene>
    <name evidence="2" type="ORF">CB0940_05338</name>
    <name evidence="3" type="ORF">RHO25_002486</name>
</gene>
<reference evidence="3 5" key="2">
    <citation type="submission" date="2023-09" db="EMBL/GenBank/DDBJ databases">
        <title>Complete-Gapless Cercospora beticola genome.</title>
        <authorList>
            <person name="Wyatt N.A."/>
            <person name="Spanner R.E."/>
            <person name="Bolton M.D."/>
        </authorList>
    </citation>
    <scope>NUCLEOTIDE SEQUENCE [LARGE SCALE GENOMIC DNA]</scope>
    <source>
        <strain evidence="3">Cb09-40</strain>
    </source>
</reference>
<dbReference type="PANTHER" id="PTHR37540">
    <property type="entry name" value="TRANSCRIPTION FACTOR (ACR-2), PUTATIVE-RELATED-RELATED"/>
    <property type="match status" value="1"/>
</dbReference>
<accession>A0A2G5HZW0</accession>
<evidence type="ECO:0000256" key="1">
    <source>
        <dbReference type="SAM" id="MobiDB-lite"/>
    </source>
</evidence>
<feature type="region of interest" description="Disordered" evidence="1">
    <location>
        <begin position="111"/>
        <end position="144"/>
    </location>
</feature>
<organism evidence="2 4">
    <name type="scientific">Cercospora beticola</name>
    <name type="common">Sugarbeet leaf spot fungus</name>
    <dbReference type="NCBI Taxonomy" id="122368"/>
    <lineage>
        <taxon>Eukaryota</taxon>
        <taxon>Fungi</taxon>
        <taxon>Dikarya</taxon>
        <taxon>Ascomycota</taxon>
        <taxon>Pezizomycotina</taxon>
        <taxon>Dothideomycetes</taxon>
        <taxon>Dothideomycetidae</taxon>
        <taxon>Mycosphaerellales</taxon>
        <taxon>Mycosphaerellaceae</taxon>
        <taxon>Cercospora</taxon>
    </lineage>
</organism>
<dbReference type="OrthoDB" id="4159781at2759"/>
<feature type="compositionally biased region" description="Low complexity" evidence="1">
    <location>
        <begin position="116"/>
        <end position="131"/>
    </location>
</feature>
<dbReference type="Proteomes" id="UP001302367">
    <property type="component" value="Chromosome 2"/>
</dbReference>
<keyword evidence="5" id="KW-1185">Reference proteome</keyword>
<dbReference type="PANTHER" id="PTHR37540:SF5">
    <property type="entry name" value="TRANSCRIPTION FACTOR DOMAIN-CONTAINING PROTEIN"/>
    <property type="match status" value="1"/>
</dbReference>
<proteinExistence type="predicted"/>
<evidence type="ECO:0000313" key="5">
    <source>
        <dbReference type="Proteomes" id="UP001302367"/>
    </source>
</evidence>
<dbReference type="EMBL" id="LKMD01000102">
    <property type="protein sequence ID" value="PIA98076.1"/>
    <property type="molecule type" value="Genomic_DNA"/>
</dbReference>
<evidence type="ECO:0000313" key="4">
    <source>
        <dbReference type="Proteomes" id="UP000230605"/>
    </source>
</evidence>
<dbReference type="AlphaFoldDB" id="A0A2G5HZW0"/>
<feature type="compositionally biased region" description="Polar residues" evidence="1">
    <location>
        <begin position="29"/>
        <end position="40"/>
    </location>
</feature>
<dbReference type="Proteomes" id="UP000230605">
    <property type="component" value="Chromosome 2"/>
</dbReference>
<feature type="region of interest" description="Disordered" evidence="1">
    <location>
        <begin position="1"/>
        <end position="78"/>
    </location>
</feature>
<feature type="compositionally biased region" description="Basic and acidic residues" evidence="1">
    <location>
        <begin position="1"/>
        <end position="16"/>
    </location>
</feature>